<sequence length="93" mass="10806">EATYIIGIKIIRDRSKRLITLSQSAYLEKILKKFRMENSKKGYTLMVEKPDYRKSEGAQTPNEVQRMQRVPYALAIGSIMYVMRCTRPDVAFA</sequence>
<name>A0A699L092_TANCI</name>
<protein>
    <submittedName>
        <fullName evidence="1">Retrotransposon protein, putative, Ty1-copia subclass</fullName>
    </submittedName>
</protein>
<reference evidence="1" key="1">
    <citation type="journal article" date="2019" name="Sci. Rep.">
        <title>Draft genome of Tanacetum cinerariifolium, the natural source of mosquito coil.</title>
        <authorList>
            <person name="Yamashiro T."/>
            <person name="Shiraishi A."/>
            <person name="Satake H."/>
            <person name="Nakayama K."/>
        </authorList>
    </citation>
    <scope>NUCLEOTIDE SEQUENCE</scope>
</reference>
<dbReference type="EMBL" id="BKCJ010561949">
    <property type="protein sequence ID" value="GFB14542.1"/>
    <property type="molecule type" value="Genomic_DNA"/>
</dbReference>
<accession>A0A699L092</accession>
<gene>
    <name evidence="1" type="ORF">Tci_686513</name>
</gene>
<dbReference type="AlphaFoldDB" id="A0A699L092"/>
<feature type="non-terminal residue" evidence="1">
    <location>
        <position position="1"/>
    </location>
</feature>
<proteinExistence type="predicted"/>
<organism evidence="1">
    <name type="scientific">Tanacetum cinerariifolium</name>
    <name type="common">Dalmatian daisy</name>
    <name type="synonym">Chrysanthemum cinerariifolium</name>
    <dbReference type="NCBI Taxonomy" id="118510"/>
    <lineage>
        <taxon>Eukaryota</taxon>
        <taxon>Viridiplantae</taxon>
        <taxon>Streptophyta</taxon>
        <taxon>Embryophyta</taxon>
        <taxon>Tracheophyta</taxon>
        <taxon>Spermatophyta</taxon>
        <taxon>Magnoliopsida</taxon>
        <taxon>eudicotyledons</taxon>
        <taxon>Gunneridae</taxon>
        <taxon>Pentapetalae</taxon>
        <taxon>asterids</taxon>
        <taxon>campanulids</taxon>
        <taxon>Asterales</taxon>
        <taxon>Asteraceae</taxon>
        <taxon>Asteroideae</taxon>
        <taxon>Anthemideae</taxon>
        <taxon>Anthemidinae</taxon>
        <taxon>Tanacetum</taxon>
    </lineage>
</organism>
<evidence type="ECO:0000313" key="1">
    <source>
        <dbReference type="EMBL" id="GFB14542.1"/>
    </source>
</evidence>
<comment type="caution">
    <text evidence="1">The sequence shown here is derived from an EMBL/GenBank/DDBJ whole genome shotgun (WGS) entry which is preliminary data.</text>
</comment>